<name>A0A6C0J6W7_9ZZZZ</name>
<dbReference type="EMBL" id="MN740340">
    <property type="protein sequence ID" value="QHU01392.1"/>
    <property type="molecule type" value="Genomic_DNA"/>
</dbReference>
<dbReference type="AlphaFoldDB" id="A0A6C0J6W7"/>
<reference evidence="1" key="1">
    <citation type="journal article" date="2020" name="Nature">
        <title>Giant virus diversity and host interactions through global metagenomics.</title>
        <authorList>
            <person name="Schulz F."/>
            <person name="Roux S."/>
            <person name="Paez-Espino D."/>
            <person name="Jungbluth S."/>
            <person name="Walsh D.A."/>
            <person name="Denef V.J."/>
            <person name="McMahon K.D."/>
            <person name="Konstantinidis K.T."/>
            <person name="Eloe-Fadrosh E.A."/>
            <person name="Kyrpides N.C."/>
            <person name="Woyke T."/>
        </authorList>
    </citation>
    <scope>NUCLEOTIDE SEQUENCE</scope>
    <source>
        <strain evidence="1">GVMAG-M-3300025860-25</strain>
    </source>
</reference>
<organism evidence="1">
    <name type="scientific">viral metagenome</name>
    <dbReference type="NCBI Taxonomy" id="1070528"/>
    <lineage>
        <taxon>unclassified sequences</taxon>
        <taxon>metagenomes</taxon>
        <taxon>organismal metagenomes</taxon>
    </lineage>
</organism>
<sequence length="147" mass="18031">MNTELNNFKYWMNYKVEKLSNREVIYDFSNKLLELIDSLHLKKLNTTLANEFIAFLYEHSKKSKIVKNIYKTKELPNEVFFFKYESIFLEFFDVMKEFFKQHDFNILDSNLNCQKSNFIDLIENNIHFPHIEDDFEEIEEDFSEFEY</sequence>
<accession>A0A6C0J6W7</accession>
<evidence type="ECO:0000313" key="1">
    <source>
        <dbReference type="EMBL" id="QHU01392.1"/>
    </source>
</evidence>
<protein>
    <submittedName>
        <fullName evidence="1">Uncharacterized protein</fullName>
    </submittedName>
</protein>
<proteinExistence type="predicted"/>